<dbReference type="GO" id="GO:0003677">
    <property type="term" value="F:DNA binding"/>
    <property type="evidence" value="ECO:0007669"/>
    <property type="project" value="UniProtKB-KW"/>
</dbReference>
<keyword evidence="2" id="KW-0805">Transcription regulation</keyword>
<name>A0A1M6WRT0_9BACT</name>
<keyword evidence="8" id="KW-1185">Reference proteome</keyword>
<gene>
    <name evidence="7" type="ORF">SAMN02745216_04390</name>
</gene>
<dbReference type="InterPro" id="IPR039425">
    <property type="entry name" value="RNA_pol_sigma-70-like"/>
</dbReference>
<comment type="similarity">
    <text evidence="1">Belongs to the sigma-70 factor family. ECF subfamily.</text>
</comment>
<evidence type="ECO:0000259" key="6">
    <source>
        <dbReference type="Pfam" id="PF04542"/>
    </source>
</evidence>
<dbReference type="PANTHER" id="PTHR43133:SF8">
    <property type="entry name" value="RNA POLYMERASE SIGMA FACTOR HI_1459-RELATED"/>
    <property type="match status" value="1"/>
</dbReference>
<keyword evidence="5" id="KW-0804">Transcription</keyword>
<evidence type="ECO:0000313" key="7">
    <source>
        <dbReference type="EMBL" id="SHK96428.1"/>
    </source>
</evidence>
<dbReference type="InterPro" id="IPR007627">
    <property type="entry name" value="RNA_pol_sigma70_r2"/>
</dbReference>
<dbReference type="Proteomes" id="UP000183994">
    <property type="component" value="Unassembled WGS sequence"/>
</dbReference>
<dbReference type="RefSeq" id="WP_073478387.1">
    <property type="nucleotide sequence ID" value="NZ_FQZU01000039.1"/>
</dbReference>
<dbReference type="SUPFAM" id="SSF88659">
    <property type="entry name" value="Sigma3 and sigma4 domains of RNA polymerase sigma factors"/>
    <property type="match status" value="1"/>
</dbReference>
<dbReference type="InterPro" id="IPR013324">
    <property type="entry name" value="RNA_pol_sigma_r3/r4-like"/>
</dbReference>
<dbReference type="NCBIfam" id="TIGR02937">
    <property type="entry name" value="sigma70-ECF"/>
    <property type="match status" value="1"/>
</dbReference>
<feature type="domain" description="RNA polymerase sigma-70 region 2" evidence="6">
    <location>
        <begin position="24"/>
        <end position="81"/>
    </location>
</feature>
<dbReference type="STRING" id="1121393.SAMN02745216_04390"/>
<evidence type="ECO:0000313" key="8">
    <source>
        <dbReference type="Proteomes" id="UP000183994"/>
    </source>
</evidence>
<dbReference type="InterPro" id="IPR036388">
    <property type="entry name" value="WH-like_DNA-bd_sf"/>
</dbReference>
<evidence type="ECO:0000256" key="1">
    <source>
        <dbReference type="ARBA" id="ARBA00010641"/>
    </source>
</evidence>
<dbReference type="Gene3D" id="1.10.1740.10">
    <property type="match status" value="1"/>
</dbReference>
<keyword evidence="3" id="KW-0731">Sigma factor</keyword>
<keyword evidence="4" id="KW-0238">DNA-binding</keyword>
<evidence type="ECO:0000256" key="2">
    <source>
        <dbReference type="ARBA" id="ARBA00023015"/>
    </source>
</evidence>
<dbReference type="EMBL" id="FQZU01000039">
    <property type="protein sequence ID" value="SHK96428.1"/>
    <property type="molecule type" value="Genomic_DNA"/>
</dbReference>
<dbReference type="PANTHER" id="PTHR43133">
    <property type="entry name" value="RNA POLYMERASE ECF-TYPE SIGMA FACTO"/>
    <property type="match status" value="1"/>
</dbReference>
<protein>
    <submittedName>
        <fullName evidence="7">RNA polymerase sigma factor, sigma-70 family</fullName>
    </submittedName>
</protein>
<dbReference type="OrthoDB" id="9780326at2"/>
<organism evidence="7 8">
    <name type="scientific">Desulfatibacillum alkenivorans DSM 16219</name>
    <dbReference type="NCBI Taxonomy" id="1121393"/>
    <lineage>
        <taxon>Bacteria</taxon>
        <taxon>Pseudomonadati</taxon>
        <taxon>Thermodesulfobacteriota</taxon>
        <taxon>Desulfobacteria</taxon>
        <taxon>Desulfobacterales</taxon>
        <taxon>Desulfatibacillaceae</taxon>
        <taxon>Desulfatibacillum</taxon>
    </lineage>
</organism>
<reference evidence="8" key="1">
    <citation type="submission" date="2016-11" db="EMBL/GenBank/DDBJ databases">
        <authorList>
            <person name="Varghese N."/>
            <person name="Submissions S."/>
        </authorList>
    </citation>
    <scope>NUCLEOTIDE SEQUENCE [LARGE SCALE GENOMIC DNA]</scope>
    <source>
        <strain evidence="8">DSM 16219</strain>
    </source>
</reference>
<dbReference type="Gene3D" id="1.10.10.10">
    <property type="entry name" value="Winged helix-like DNA-binding domain superfamily/Winged helix DNA-binding domain"/>
    <property type="match status" value="1"/>
</dbReference>
<sequence length="282" mass="31926">MNENLENLAIKAKQGDKHALESIVRAIQHRIFGLALKMLYHPQDAEDAVQEILIRIITNLGSFAHKSSFDTWALKVASNHLMGVRKKRAAYWFTFERRQAAIVQDPPDAPSLDYDEAEQELIVKEMRLACMQGLLQCLDWEHRIVYILGETMGIPGPEGAAILDIKPAAFRKRLSRAREKIREFLSVNCDLYEKGNPCNCLTQGTLAMQNGLMDLKALSFADQGPGRDGQSSLEDSLKALEHLTREAAIMRCQADCQAPRDFVRAIRRMLDSEKFQELKTLN</sequence>
<evidence type="ECO:0000256" key="4">
    <source>
        <dbReference type="ARBA" id="ARBA00023125"/>
    </source>
</evidence>
<dbReference type="InterPro" id="IPR013325">
    <property type="entry name" value="RNA_pol_sigma_r2"/>
</dbReference>
<evidence type="ECO:0000256" key="5">
    <source>
        <dbReference type="ARBA" id="ARBA00023163"/>
    </source>
</evidence>
<dbReference type="SUPFAM" id="SSF88946">
    <property type="entry name" value="Sigma2 domain of RNA polymerase sigma factors"/>
    <property type="match status" value="1"/>
</dbReference>
<dbReference type="Pfam" id="PF04542">
    <property type="entry name" value="Sigma70_r2"/>
    <property type="match status" value="1"/>
</dbReference>
<dbReference type="GO" id="GO:0016987">
    <property type="term" value="F:sigma factor activity"/>
    <property type="evidence" value="ECO:0007669"/>
    <property type="project" value="UniProtKB-KW"/>
</dbReference>
<dbReference type="InterPro" id="IPR014284">
    <property type="entry name" value="RNA_pol_sigma-70_dom"/>
</dbReference>
<dbReference type="GO" id="GO:0006352">
    <property type="term" value="P:DNA-templated transcription initiation"/>
    <property type="evidence" value="ECO:0007669"/>
    <property type="project" value="InterPro"/>
</dbReference>
<evidence type="ECO:0000256" key="3">
    <source>
        <dbReference type="ARBA" id="ARBA00023082"/>
    </source>
</evidence>
<accession>A0A1M6WRT0</accession>
<proteinExistence type="inferred from homology"/>
<dbReference type="AlphaFoldDB" id="A0A1M6WRT0"/>